<sequence>MQPLLAPAASFFTLLFNNFTSSSLNLFPLDLNFNSHIILSFLPSKNISCKDEETCCSAGEGSWFCCPAPNAVCCTDHQHCCPAGYQCDLTISNPDSNSKDVQCEDKSSCPDHNTCCQTLGGPLVASGL</sequence>
<accession>A0A3B4A3C3</accession>
<dbReference type="AlphaFoldDB" id="A0A3B4A3C3"/>
<reference evidence="3" key="1">
    <citation type="submission" date="2025-08" db="UniProtKB">
        <authorList>
            <consortium name="Ensembl"/>
        </authorList>
    </citation>
    <scope>IDENTIFICATION</scope>
</reference>
<dbReference type="Pfam" id="PF00396">
    <property type="entry name" value="Granulin"/>
    <property type="match status" value="1"/>
</dbReference>
<keyword evidence="1" id="KW-1015">Disulfide bond</keyword>
<dbReference type="SUPFAM" id="SSF57277">
    <property type="entry name" value="Granulin repeat"/>
    <property type="match status" value="1"/>
</dbReference>
<evidence type="ECO:0000313" key="4">
    <source>
        <dbReference type="Proteomes" id="UP000261520"/>
    </source>
</evidence>
<dbReference type="SMART" id="SM00277">
    <property type="entry name" value="GRAN"/>
    <property type="match status" value="1"/>
</dbReference>
<dbReference type="InterPro" id="IPR037277">
    <property type="entry name" value="Granulin_sf"/>
</dbReference>
<dbReference type="InterPro" id="IPR000118">
    <property type="entry name" value="Granulin"/>
</dbReference>
<organism evidence="3 4">
    <name type="scientific">Periophthalmus magnuspinnatus</name>
    <dbReference type="NCBI Taxonomy" id="409849"/>
    <lineage>
        <taxon>Eukaryota</taxon>
        <taxon>Metazoa</taxon>
        <taxon>Chordata</taxon>
        <taxon>Craniata</taxon>
        <taxon>Vertebrata</taxon>
        <taxon>Euteleostomi</taxon>
        <taxon>Actinopterygii</taxon>
        <taxon>Neopterygii</taxon>
        <taxon>Teleostei</taxon>
        <taxon>Neoteleostei</taxon>
        <taxon>Acanthomorphata</taxon>
        <taxon>Gobiaria</taxon>
        <taxon>Gobiiformes</taxon>
        <taxon>Gobioidei</taxon>
        <taxon>Gobiidae</taxon>
        <taxon>Oxudercinae</taxon>
        <taxon>Periophthalmus</taxon>
    </lineage>
</organism>
<proteinExistence type="predicted"/>
<name>A0A3B4A3C3_9GOBI</name>
<evidence type="ECO:0000313" key="3">
    <source>
        <dbReference type="Ensembl" id="ENSPMGP00000011250.1"/>
    </source>
</evidence>
<protein>
    <recommendedName>
        <fullName evidence="2">Granulins domain-containing protein</fullName>
    </recommendedName>
</protein>
<dbReference type="Gene3D" id="2.10.25.160">
    <property type="entry name" value="Granulin"/>
    <property type="match status" value="1"/>
</dbReference>
<keyword evidence="4" id="KW-1185">Reference proteome</keyword>
<evidence type="ECO:0000259" key="2">
    <source>
        <dbReference type="PROSITE" id="PS00799"/>
    </source>
</evidence>
<dbReference type="Ensembl" id="ENSPMGT00000012000.1">
    <property type="protein sequence ID" value="ENSPMGP00000011250.1"/>
    <property type="gene ID" value="ENSPMGG00000009279.1"/>
</dbReference>
<evidence type="ECO:0000256" key="1">
    <source>
        <dbReference type="ARBA" id="ARBA00023157"/>
    </source>
</evidence>
<dbReference type="Proteomes" id="UP000261520">
    <property type="component" value="Unplaced"/>
</dbReference>
<dbReference type="PROSITE" id="PS00799">
    <property type="entry name" value="GRANULINS"/>
    <property type="match status" value="1"/>
</dbReference>
<reference evidence="3" key="2">
    <citation type="submission" date="2025-09" db="UniProtKB">
        <authorList>
            <consortium name="Ensembl"/>
        </authorList>
    </citation>
    <scope>IDENTIFICATION</scope>
</reference>
<feature type="domain" description="Granulins" evidence="2">
    <location>
        <begin position="74"/>
        <end position="87"/>
    </location>
</feature>